<keyword evidence="2" id="KW-0547">Nucleotide-binding</keyword>
<keyword evidence="4" id="KW-1133">Transmembrane helix</keyword>
<keyword evidence="4" id="KW-0812">Transmembrane</keyword>
<evidence type="ECO:0000256" key="2">
    <source>
        <dbReference type="ARBA" id="ARBA00022741"/>
    </source>
</evidence>
<dbReference type="PANTHER" id="PTHR47989:SF27">
    <property type="entry name" value="PROTEIN KINASE DOMAIN-CONTAINING PROTEIN"/>
    <property type="match status" value="1"/>
</dbReference>
<keyword evidence="1" id="KW-0808">Transferase</keyword>
<dbReference type="Gene3D" id="3.30.200.20">
    <property type="entry name" value="Phosphorylase Kinase, domain 1"/>
    <property type="match status" value="1"/>
</dbReference>
<protein>
    <recommendedName>
        <fullName evidence="6">Protein kinase domain-containing protein</fullName>
    </recommendedName>
</protein>
<dbReference type="Gene3D" id="1.10.510.10">
    <property type="entry name" value="Transferase(Phosphotransferase) domain 1"/>
    <property type="match status" value="1"/>
</dbReference>
<name>A0A251PXU0_PRUPE</name>
<dbReference type="PANTHER" id="PTHR47989">
    <property type="entry name" value="OS01G0750732 PROTEIN"/>
    <property type="match status" value="1"/>
</dbReference>
<dbReference type="AlphaFoldDB" id="A0A251PXU0"/>
<dbReference type="SMR" id="A0A251PXU0"/>
<dbReference type="Proteomes" id="UP000006882">
    <property type="component" value="Chromosome G3"/>
</dbReference>
<proteinExistence type="predicted"/>
<dbReference type="InterPro" id="IPR011009">
    <property type="entry name" value="Kinase-like_dom_sf"/>
</dbReference>
<dbReference type="GO" id="GO:0004674">
    <property type="term" value="F:protein serine/threonine kinase activity"/>
    <property type="evidence" value="ECO:0007669"/>
    <property type="project" value="UniProtKB-KW"/>
</dbReference>
<keyword evidence="1" id="KW-0418">Kinase</keyword>
<dbReference type="FunFam" id="1.10.510.10:FF:000223">
    <property type="entry name" value="probable receptor-like protein kinase At1g80640"/>
    <property type="match status" value="1"/>
</dbReference>
<dbReference type="Gramene" id="ONI16389">
    <property type="protein sequence ID" value="ONI16389"/>
    <property type="gene ID" value="PRUPE_3G095600"/>
</dbReference>
<accession>A0A251PXU0</accession>
<dbReference type="EMBL" id="CM007653">
    <property type="protein sequence ID" value="ONI16389.1"/>
    <property type="molecule type" value="Genomic_DNA"/>
</dbReference>
<keyword evidence="3" id="KW-0067">ATP-binding</keyword>
<feature type="chain" id="PRO_5012965005" description="Protein kinase domain-containing protein" evidence="5">
    <location>
        <begin position="27"/>
        <end position="447"/>
    </location>
</feature>
<dbReference type="Pfam" id="PF07714">
    <property type="entry name" value="PK_Tyr_Ser-Thr"/>
    <property type="match status" value="1"/>
</dbReference>
<evidence type="ECO:0000259" key="6">
    <source>
        <dbReference type="PROSITE" id="PS50011"/>
    </source>
</evidence>
<organism evidence="7 8">
    <name type="scientific">Prunus persica</name>
    <name type="common">Peach</name>
    <name type="synonym">Amygdalus persica</name>
    <dbReference type="NCBI Taxonomy" id="3760"/>
    <lineage>
        <taxon>Eukaryota</taxon>
        <taxon>Viridiplantae</taxon>
        <taxon>Streptophyta</taxon>
        <taxon>Embryophyta</taxon>
        <taxon>Tracheophyta</taxon>
        <taxon>Spermatophyta</taxon>
        <taxon>Magnoliopsida</taxon>
        <taxon>eudicotyledons</taxon>
        <taxon>Gunneridae</taxon>
        <taxon>Pentapetalae</taxon>
        <taxon>rosids</taxon>
        <taxon>fabids</taxon>
        <taxon>Rosales</taxon>
        <taxon>Rosaceae</taxon>
        <taxon>Amygdaloideae</taxon>
        <taxon>Amygdaleae</taxon>
        <taxon>Prunus</taxon>
    </lineage>
</organism>
<evidence type="ECO:0000313" key="8">
    <source>
        <dbReference type="Proteomes" id="UP000006882"/>
    </source>
</evidence>
<feature type="domain" description="Protein kinase" evidence="6">
    <location>
        <begin position="156"/>
        <end position="427"/>
    </location>
</feature>
<evidence type="ECO:0000256" key="4">
    <source>
        <dbReference type="SAM" id="Phobius"/>
    </source>
</evidence>
<evidence type="ECO:0000256" key="1">
    <source>
        <dbReference type="ARBA" id="ARBA00022527"/>
    </source>
</evidence>
<dbReference type="InterPro" id="IPR000719">
    <property type="entry name" value="Prot_kinase_dom"/>
</dbReference>
<sequence>MNLALLLISMWVSTTSLLVTIIEARAEPTSSTISGHIILFEEEPITQFSAKMEAQSPGLPEVRVVHHQDLNKRILIALIVASTLLGGILLFLSCFWIYRQKTLKHSNGKKGKPIETAKGMQFNPMTVEFNTLRMGSRKGSVAVFNYQSLEDATNNFNESNILSEDGSGLLYRASFDDKLIAAVKKVNSEGPDSDREFKNEVNLLSKIKHQNIIRLLGYCIHSEARFLVYDMMQNGSLETQLCGPNHGSALTWHLRLKIAVDVSRGLEYLHEHCNPPVVHRGLKSSNILLDSNFSAKLSDFGLAVTAGMKDKDNIKLSGTLDYVAPEYILDGQLTDKSDVYAFGVVLLELLMGRKSVENKAGAESQSIVTWAMPQLTDRSRLPNIVDCVIKDTMDLKHLYQVAAVAVLCVQPEPSYRPLITDVLHSLIPLVPIELGGSLRIADCVPSA</sequence>
<evidence type="ECO:0000256" key="5">
    <source>
        <dbReference type="SAM" id="SignalP"/>
    </source>
</evidence>
<keyword evidence="1" id="KW-0723">Serine/threonine-protein kinase</keyword>
<dbReference type="GO" id="GO:0005524">
    <property type="term" value="F:ATP binding"/>
    <property type="evidence" value="ECO:0007669"/>
    <property type="project" value="UniProtKB-KW"/>
</dbReference>
<dbReference type="SUPFAM" id="SSF56112">
    <property type="entry name" value="Protein kinase-like (PK-like)"/>
    <property type="match status" value="1"/>
</dbReference>
<evidence type="ECO:0000256" key="3">
    <source>
        <dbReference type="ARBA" id="ARBA00022840"/>
    </source>
</evidence>
<dbReference type="GO" id="GO:0007165">
    <property type="term" value="P:signal transduction"/>
    <property type="evidence" value="ECO:0000318"/>
    <property type="project" value="GO_Central"/>
</dbReference>
<keyword evidence="5" id="KW-0732">Signal</keyword>
<evidence type="ECO:0000313" key="7">
    <source>
        <dbReference type="EMBL" id="ONI16389.1"/>
    </source>
</evidence>
<keyword evidence="4" id="KW-0472">Membrane</keyword>
<dbReference type="InterPro" id="IPR001245">
    <property type="entry name" value="Ser-Thr/Tyr_kinase_cat_dom"/>
</dbReference>
<feature type="signal peptide" evidence="5">
    <location>
        <begin position="1"/>
        <end position="26"/>
    </location>
</feature>
<keyword evidence="8" id="KW-1185">Reference proteome</keyword>
<dbReference type="GO" id="GO:0004672">
    <property type="term" value="F:protein kinase activity"/>
    <property type="evidence" value="ECO:0000318"/>
    <property type="project" value="GO_Central"/>
</dbReference>
<gene>
    <name evidence="7" type="ORF">PRUPE_3G095600</name>
</gene>
<dbReference type="eggNOG" id="KOG1187">
    <property type="taxonomic scope" value="Eukaryota"/>
</dbReference>
<dbReference type="STRING" id="3760.A0A251PXU0"/>
<reference evidence="7 8" key="1">
    <citation type="journal article" date="2013" name="Nat. Genet.">
        <title>The high-quality draft genome of peach (Prunus persica) identifies unique patterns of genetic diversity, domestication and genome evolution.</title>
        <authorList>
            <consortium name="International Peach Genome Initiative"/>
            <person name="Verde I."/>
            <person name="Abbott A.G."/>
            <person name="Scalabrin S."/>
            <person name="Jung S."/>
            <person name="Shu S."/>
            <person name="Marroni F."/>
            <person name="Zhebentyayeva T."/>
            <person name="Dettori M.T."/>
            <person name="Grimwood J."/>
            <person name="Cattonaro F."/>
            <person name="Zuccolo A."/>
            <person name="Rossini L."/>
            <person name="Jenkins J."/>
            <person name="Vendramin E."/>
            <person name="Meisel L.A."/>
            <person name="Decroocq V."/>
            <person name="Sosinski B."/>
            <person name="Prochnik S."/>
            <person name="Mitros T."/>
            <person name="Policriti A."/>
            <person name="Cipriani G."/>
            <person name="Dondini L."/>
            <person name="Ficklin S."/>
            <person name="Goodstein D.M."/>
            <person name="Xuan P."/>
            <person name="Del Fabbro C."/>
            <person name="Aramini V."/>
            <person name="Copetti D."/>
            <person name="Gonzalez S."/>
            <person name="Horner D.S."/>
            <person name="Falchi R."/>
            <person name="Lucas S."/>
            <person name="Mica E."/>
            <person name="Maldonado J."/>
            <person name="Lazzari B."/>
            <person name="Bielenberg D."/>
            <person name="Pirona R."/>
            <person name="Miculan M."/>
            <person name="Barakat A."/>
            <person name="Testolin R."/>
            <person name="Stella A."/>
            <person name="Tartarini S."/>
            <person name="Tonutti P."/>
            <person name="Arus P."/>
            <person name="Orellana A."/>
            <person name="Wells C."/>
            <person name="Main D."/>
            <person name="Vizzotto G."/>
            <person name="Silva H."/>
            <person name="Salamini F."/>
            <person name="Schmutz J."/>
            <person name="Morgante M."/>
            <person name="Rokhsar D.S."/>
        </authorList>
    </citation>
    <scope>NUCLEOTIDE SEQUENCE [LARGE SCALE GENOMIC DNA]</scope>
    <source>
        <strain evidence="8">cv. Nemared</strain>
    </source>
</reference>
<dbReference type="OrthoDB" id="4062651at2759"/>
<dbReference type="PROSITE" id="PS50011">
    <property type="entry name" value="PROTEIN_KINASE_DOM"/>
    <property type="match status" value="1"/>
</dbReference>
<feature type="transmembrane region" description="Helical" evidence="4">
    <location>
        <begin position="74"/>
        <end position="98"/>
    </location>
</feature>
<dbReference type="GO" id="GO:0005886">
    <property type="term" value="C:plasma membrane"/>
    <property type="evidence" value="ECO:0000318"/>
    <property type="project" value="GO_Central"/>
</dbReference>